<dbReference type="InterPro" id="IPR032675">
    <property type="entry name" value="LRR_dom_sf"/>
</dbReference>
<dbReference type="SUPFAM" id="SSF81383">
    <property type="entry name" value="F-box domain"/>
    <property type="match status" value="1"/>
</dbReference>
<gene>
    <name evidence="3" type="ORF">DKX38_010650</name>
</gene>
<dbReference type="Proteomes" id="UP000326939">
    <property type="component" value="Chromosome 6"/>
</dbReference>
<feature type="domain" description="F-box" evidence="2">
    <location>
        <begin position="139"/>
        <end position="180"/>
    </location>
</feature>
<dbReference type="PANTHER" id="PTHR13318">
    <property type="entry name" value="PARTNER OF PAIRED, ISOFORM B-RELATED"/>
    <property type="match status" value="1"/>
</dbReference>
<evidence type="ECO:0000259" key="2">
    <source>
        <dbReference type="SMART" id="SM00256"/>
    </source>
</evidence>
<dbReference type="SMART" id="SM00256">
    <property type="entry name" value="FBOX"/>
    <property type="match status" value="1"/>
</dbReference>
<evidence type="ECO:0000313" key="4">
    <source>
        <dbReference type="Proteomes" id="UP000326939"/>
    </source>
</evidence>
<dbReference type="SMART" id="SM00367">
    <property type="entry name" value="LRR_CC"/>
    <property type="match status" value="13"/>
</dbReference>
<dbReference type="Gene3D" id="1.20.1280.50">
    <property type="match status" value="1"/>
</dbReference>
<dbReference type="EMBL" id="VDCV01000006">
    <property type="protein sequence ID" value="KAB5553339.1"/>
    <property type="molecule type" value="Genomic_DNA"/>
</dbReference>
<dbReference type="CDD" id="cd22159">
    <property type="entry name" value="F-box_AtTIR1-like"/>
    <property type="match status" value="1"/>
</dbReference>
<keyword evidence="1" id="KW-0472">Membrane</keyword>
<dbReference type="GO" id="GO:0031146">
    <property type="term" value="P:SCF-dependent proteasomal ubiquitin-dependent protein catabolic process"/>
    <property type="evidence" value="ECO:0007669"/>
    <property type="project" value="TreeGrafter"/>
</dbReference>
<dbReference type="SUPFAM" id="SSF52047">
    <property type="entry name" value="RNI-like"/>
    <property type="match status" value="2"/>
</dbReference>
<dbReference type="FunFam" id="1.20.1280.50:FF:000077">
    <property type="entry name" value="EIN3-binding F-box protein 1"/>
    <property type="match status" value="1"/>
</dbReference>
<name>A0A5N5ME75_9ROSI</name>
<feature type="transmembrane region" description="Helical" evidence="1">
    <location>
        <begin position="831"/>
        <end position="850"/>
    </location>
</feature>
<evidence type="ECO:0000313" key="3">
    <source>
        <dbReference type="EMBL" id="KAB5553339.1"/>
    </source>
</evidence>
<dbReference type="InterPro" id="IPR006553">
    <property type="entry name" value="Leu-rich_rpt_Cys-con_subtyp"/>
</dbReference>
<feature type="transmembrane region" description="Helical" evidence="1">
    <location>
        <begin position="758"/>
        <end position="778"/>
    </location>
</feature>
<dbReference type="FunFam" id="3.80.10.10:FF:000451">
    <property type="entry name" value="EIN3-binding F-box protein 1"/>
    <property type="match status" value="1"/>
</dbReference>
<comment type="caution">
    <text evidence="3">The sequence shown here is derived from an EMBL/GenBank/DDBJ whole genome shotgun (WGS) entry which is preliminary data.</text>
</comment>
<dbReference type="AlphaFoldDB" id="A0A5N5ME75"/>
<accession>A0A5N5ME75</accession>
<keyword evidence="1" id="KW-0812">Transmembrane</keyword>
<dbReference type="InterPro" id="IPR057207">
    <property type="entry name" value="FBXL15_LRR"/>
</dbReference>
<dbReference type="Gene3D" id="3.80.10.10">
    <property type="entry name" value="Ribonuclease Inhibitor"/>
    <property type="match status" value="3"/>
</dbReference>
<dbReference type="Pfam" id="PF00646">
    <property type="entry name" value="F-box"/>
    <property type="match status" value="1"/>
</dbReference>
<dbReference type="Pfam" id="PF25372">
    <property type="entry name" value="DUF7885"/>
    <property type="match status" value="2"/>
</dbReference>
<evidence type="ECO:0000256" key="1">
    <source>
        <dbReference type="SAM" id="Phobius"/>
    </source>
</evidence>
<proteinExistence type="predicted"/>
<dbReference type="PANTHER" id="PTHR13318:SF95">
    <property type="entry name" value="F-BOX PROTEIN YLR352W"/>
    <property type="match status" value="1"/>
</dbReference>
<reference evidence="4" key="1">
    <citation type="journal article" date="2019" name="Gigascience">
        <title>De novo genome assembly of the endangered Acer yangbiense, a plant species with extremely small populations endemic to Yunnan Province, China.</title>
        <authorList>
            <person name="Yang J."/>
            <person name="Wariss H.M."/>
            <person name="Tao L."/>
            <person name="Zhang R."/>
            <person name="Yun Q."/>
            <person name="Hollingsworth P."/>
            <person name="Dao Z."/>
            <person name="Luo G."/>
            <person name="Guo H."/>
            <person name="Ma Y."/>
            <person name="Sun W."/>
        </authorList>
    </citation>
    <scope>NUCLEOTIDE SEQUENCE [LARGE SCALE GENOMIC DNA]</scope>
    <source>
        <strain evidence="4">cv. br00</strain>
    </source>
</reference>
<dbReference type="FunFam" id="3.80.10.10:FF:000214">
    <property type="entry name" value="EIN3-binding F-box protein 1"/>
    <property type="match status" value="1"/>
</dbReference>
<dbReference type="FunFam" id="3.80.10.10:FF:000473">
    <property type="entry name" value="EIN3-binding F-box protein 1"/>
    <property type="match status" value="1"/>
</dbReference>
<keyword evidence="4" id="KW-1185">Reference proteome</keyword>
<dbReference type="InterPro" id="IPR036047">
    <property type="entry name" value="F-box-like_dom_sf"/>
</dbReference>
<protein>
    <recommendedName>
        <fullName evidence="2">F-box domain-containing protein</fullName>
    </recommendedName>
</protein>
<dbReference type="GO" id="GO:0019005">
    <property type="term" value="C:SCF ubiquitin ligase complex"/>
    <property type="evidence" value="ECO:0007669"/>
    <property type="project" value="TreeGrafter"/>
</dbReference>
<organism evidence="3 4">
    <name type="scientific">Salix brachista</name>
    <dbReference type="NCBI Taxonomy" id="2182728"/>
    <lineage>
        <taxon>Eukaryota</taxon>
        <taxon>Viridiplantae</taxon>
        <taxon>Streptophyta</taxon>
        <taxon>Embryophyta</taxon>
        <taxon>Tracheophyta</taxon>
        <taxon>Spermatophyta</taxon>
        <taxon>Magnoliopsida</taxon>
        <taxon>eudicotyledons</taxon>
        <taxon>Gunneridae</taxon>
        <taxon>Pentapetalae</taxon>
        <taxon>rosids</taxon>
        <taxon>fabids</taxon>
        <taxon>Malpighiales</taxon>
        <taxon>Salicaceae</taxon>
        <taxon>Saliceae</taxon>
        <taxon>Salix</taxon>
    </lineage>
</organism>
<dbReference type="InterPro" id="IPR001810">
    <property type="entry name" value="F-box_dom"/>
</dbReference>
<keyword evidence="1" id="KW-1133">Transmembrane helix</keyword>
<sequence>MRLNGLKRCEREALPKIKSDKADGYFSVTIQVVCGQGKLDAINGDGECPFNLPHGNGCQSLVAVTACTAAVVVGLPRCENDFCPGGPIYTNHKEQNHFLSISRPVDVYFPLRKRSRISAPFVFTEERFEQKKQASIEVLPDECLFEILRRLPGGDERSACACVSKRWLSLLSNICKDELCSQNKSAKKNTQEKKSEVEDEGIEGDGYLSRSLEGKKATDIRLAAIAVGTASRGGLGKLFIRGSNSSQGVTKVGLRAIARGCPSLKVLSLWNLLSVGDEGLSEIANGCHKLEKLDLSHCPAITDKGLLAIAKSCPNLTDLVIESCTNIGNEGLQAVGQHCTHLKSISIKNCPAIGDQGIAALVSSASNVLTRVKLQALNVTDVSLAVVGHYGKEVADLVLTSLSNVSERGFWVMGNGQGLKKLKSMIVTSCVGLTDTGLEAVGKGCPNLKQLYLHKCPFLSDNGLVSFAKSAVSLESLLLEECHRITQIGFFGSLLNCGANLKAASLVNCLGIKDLKLDLPELSPCSSLRSLSIRNCPGFGDGSLALVGKLCPQLQNVELSGLQGVTDAGFLPVLENCEAGLVKVNLSGCVNLSDKVVSVMTERHGWTLEVLNLDGCRRITDSSLVAIAENCFLLSDLDVSKCATTDSGIAAMARSNQLNLQVLSVSGCSMISDKSFPDLVKLGQTLLGLNVQHCNAIRSSTVDVLVERLWRFPITGNLLEVLVSSWPPFPEKTFSPMTPCSAEAFREVVPVKSVHIQAFSSFVFVIMFLNVMVVGVFLKGWVTATGLSFWLLLAVRLFGASLSRMITGVITEESQRNPFQHFPSQNSILRFGLFGTLEFMGDMVVHVGAWKSFGKCKFSAETVDEMAAKTEN</sequence>
<feature type="transmembrane region" description="Helical" evidence="1">
    <location>
        <begin position="790"/>
        <end position="811"/>
    </location>
</feature>